<reference evidence="1" key="1">
    <citation type="submission" date="2016-04" db="EMBL/GenBank/DDBJ databases">
        <authorList>
            <person name="Calderon-Fernandez G.M.Sr."/>
        </authorList>
    </citation>
    <scope>NUCLEOTIDE SEQUENCE</scope>
    <source>
        <strain evidence="1">Int1</strain>
        <tissue evidence="1">Integument</tissue>
    </source>
</reference>
<keyword evidence="1" id="KW-0695">RNA-directed DNA polymerase</keyword>
<protein>
    <submittedName>
        <fullName evidence="1">Reverse transcriptase</fullName>
    </submittedName>
</protein>
<dbReference type="GO" id="GO:0003964">
    <property type="term" value="F:RNA-directed DNA polymerase activity"/>
    <property type="evidence" value="ECO:0007669"/>
    <property type="project" value="UniProtKB-KW"/>
</dbReference>
<reference evidence="1" key="2">
    <citation type="journal article" date="2017" name="J. Med. Entomol.">
        <title>Transcriptome Analysis of the Triatoma infestans (Hemiptera: Reduviidae) Integument.</title>
        <authorList>
            <person name="Calderon-Fernandez G.M."/>
            <person name="Moriconi D.E."/>
            <person name="Dulbecco A.B."/>
            <person name="Juarez M.P."/>
        </authorList>
    </citation>
    <scope>NUCLEOTIDE SEQUENCE</scope>
    <source>
        <strain evidence="1">Int1</strain>
        <tissue evidence="1">Integument</tissue>
    </source>
</reference>
<dbReference type="EMBL" id="GEMB01003069">
    <property type="protein sequence ID" value="JAS00139.1"/>
    <property type="molecule type" value="Transcribed_RNA"/>
</dbReference>
<dbReference type="AlphaFoldDB" id="A0A161MPK4"/>
<name>A0A161MPK4_TRIIF</name>
<sequence length="58" mass="6619">MGRMLSLKNTPSPLRKNNGMWAITENEKADLFAQYVTQSSKPILTHLILILLIKYSQT</sequence>
<accession>A0A161MPK4</accession>
<organism evidence="1">
    <name type="scientific">Triatoma infestans</name>
    <name type="common">Assassin bug</name>
    <dbReference type="NCBI Taxonomy" id="30076"/>
    <lineage>
        <taxon>Eukaryota</taxon>
        <taxon>Metazoa</taxon>
        <taxon>Ecdysozoa</taxon>
        <taxon>Arthropoda</taxon>
        <taxon>Hexapoda</taxon>
        <taxon>Insecta</taxon>
        <taxon>Pterygota</taxon>
        <taxon>Neoptera</taxon>
        <taxon>Paraneoptera</taxon>
        <taxon>Hemiptera</taxon>
        <taxon>Heteroptera</taxon>
        <taxon>Panheteroptera</taxon>
        <taxon>Cimicomorpha</taxon>
        <taxon>Reduviidae</taxon>
        <taxon>Triatominae</taxon>
        <taxon>Triatoma</taxon>
    </lineage>
</organism>
<evidence type="ECO:0000313" key="1">
    <source>
        <dbReference type="EMBL" id="JAS00139.1"/>
    </source>
</evidence>
<proteinExistence type="predicted"/>
<keyword evidence="1" id="KW-0808">Transferase</keyword>
<keyword evidence="1" id="KW-0548">Nucleotidyltransferase</keyword>